<dbReference type="InterPro" id="IPR000836">
    <property type="entry name" value="PRTase_dom"/>
</dbReference>
<dbReference type="Gene3D" id="3.40.50.2020">
    <property type="match status" value="1"/>
</dbReference>
<dbReference type="EMBL" id="BBLT01000003">
    <property type="protein sequence ID" value="GAL84430.1"/>
    <property type="molecule type" value="Genomic_DNA"/>
</dbReference>
<keyword evidence="4" id="KW-1185">Reference proteome</keyword>
<dbReference type="AlphaFoldDB" id="A0A098LBW4"/>
<dbReference type="Proteomes" id="UP000030185">
    <property type="component" value="Unassembled WGS sequence"/>
</dbReference>
<dbReference type="PANTHER" id="PTHR47505:SF1">
    <property type="entry name" value="DNA UTILIZATION PROTEIN YHGH"/>
    <property type="match status" value="1"/>
</dbReference>
<dbReference type="Pfam" id="PF00156">
    <property type="entry name" value="Pribosyltran"/>
    <property type="match status" value="1"/>
</dbReference>
<dbReference type="eggNOG" id="COG1040">
    <property type="taxonomic scope" value="Bacteria"/>
</dbReference>
<evidence type="ECO:0000256" key="1">
    <source>
        <dbReference type="ARBA" id="ARBA00008007"/>
    </source>
</evidence>
<organism evidence="3 4">
    <name type="scientific">Sporocytophaga myxococcoides</name>
    <dbReference type="NCBI Taxonomy" id="153721"/>
    <lineage>
        <taxon>Bacteria</taxon>
        <taxon>Pseudomonadati</taxon>
        <taxon>Bacteroidota</taxon>
        <taxon>Cytophagia</taxon>
        <taxon>Cytophagales</taxon>
        <taxon>Cytophagaceae</taxon>
        <taxon>Sporocytophaga</taxon>
    </lineage>
</organism>
<dbReference type="SUPFAM" id="SSF53271">
    <property type="entry name" value="PRTase-like"/>
    <property type="match status" value="1"/>
</dbReference>
<gene>
    <name evidence="3" type="ORF">MYP_1658</name>
</gene>
<dbReference type="PANTHER" id="PTHR47505">
    <property type="entry name" value="DNA UTILIZATION PROTEIN YHGH"/>
    <property type="match status" value="1"/>
</dbReference>
<evidence type="ECO:0000313" key="3">
    <source>
        <dbReference type="EMBL" id="GAL84430.1"/>
    </source>
</evidence>
<reference evidence="3 4" key="1">
    <citation type="submission" date="2014-09" db="EMBL/GenBank/DDBJ databases">
        <title>Sporocytophaga myxococcoides PG-01 genome sequencing.</title>
        <authorList>
            <person name="Liu L."/>
            <person name="Gao P.J."/>
            <person name="Chen G.J."/>
            <person name="Wang L.S."/>
        </authorList>
    </citation>
    <scope>NUCLEOTIDE SEQUENCE [LARGE SCALE GENOMIC DNA]</scope>
    <source>
        <strain evidence="3 4">PG-01</strain>
    </source>
</reference>
<dbReference type="CDD" id="cd06223">
    <property type="entry name" value="PRTases_typeI"/>
    <property type="match status" value="1"/>
</dbReference>
<dbReference type="InterPro" id="IPR029057">
    <property type="entry name" value="PRTase-like"/>
</dbReference>
<comment type="similarity">
    <text evidence="1">Belongs to the ComF/GntX family.</text>
</comment>
<comment type="caution">
    <text evidence="3">The sequence shown here is derived from an EMBL/GenBank/DDBJ whole genome shotgun (WGS) entry which is preliminary data.</text>
</comment>
<dbReference type="STRING" id="153721.MYP_1658"/>
<dbReference type="InterPro" id="IPR051910">
    <property type="entry name" value="ComF/GntX_DNA_util-trans"/>
</dbReference>
<name>A0A098LBW4_9BACT</name>
<accession>A0A098LBW4</accession>
<proteinExistence type="inferred from homology"/>
<sequence length="168" mass="18701">MIDHAFVYLRFQKKSIVQNILFDIKYGGNKAAGRYLGEMFGMEILKRFPSFKPDLIVPVPLHLKRLKFRGYNQSFVIGEGLGKTLSVDCKEVVARVVSNSTQTKINRILRWKNVDGIFQVKDDSEISGKHILLIDDVITTGSTMEACLVALLNAGARKVSIASLAIAT</sequence>
<feature type="domain" description="Phosphoribosyltransferase" evidence="2">
    <location>
        <begin position="99"/>
        <end position="164"/>
    </location>
</feature>
<protein>
    <submittedName>
        <fullName evidence="3">Competence protein</fullName>
    </submittedName>
</protein>
<evidence type="ECO:0000313" key="4">
    <source>
        <dbReference type="Proteomes" id="UP000030185"/>
    </source>
</evidence>
<evidence type="ECO:0000259" key="2">
    <source>
        <dbReference type="Pfam" id="PF00156"/>
    </source>
</evidence>